<gene>
    <name evidence="1" type="ORF">SCALOS_LOCUS10494</name>
</gene>
<dbReference type="EMBL" id="CAJVPM010039469">
    <property type="protein sequence ID" value="CAG8700983.1"/>
    <property type="molecule type" value="Genomic_DNA"/>
</dbReference>
<feature type="non-terminal residue" evidence="1">
    <location>
        <position position="1"/>
    </location>
</feature>
<dbReference type="Proteomes" id="UP000789860">
    <property type="component" value="Unassembled WGS sequence"/>
</dbReference>
<evidence type="ECO:0000313" key="2">
    <source>
        <dbReference type="Proteomes" id="UP000789860"/>
    </source>
</evidence>
<evidence type="ECO:0000313" key="1">
    <source>
        <dbReference type="EMBL" id="CAG8700983.1"/>
    </source>
</evidence>
<accession>A0ACA9PDB9</accession>
<organism evidence="1 2">
    <name type="scientific">Scutellospora calospora</name>
    <dbReference type="NCBI Taxonomy" id="85575"/>
    <lineage>
        <taxon>Eukaryota</taxon>
        <taxon>Fungi</taxon>
        <taxon>Fungi incertae sedis</taxon>
        <taxon>Mucoromycota</taxon>
        <taxon>Glomeromycotina</taxon>
        <taxon>Glomeromycetes</taxon>
        <taxon>Diversisporales</taxon>
        <taxon>Gigasporaceae</taxon>
        <taxon>Scutellospora</taxon>
    </lineage>
</organism>
<sequence length="154" mass="17721">STNTYELTGGHDVDQGWIKDIRVQVDGQRRGKVVPRFQFQNWNQMDYQMLVNELSEVNSLVDTLSFECRNQGFDGLVLEASYPVLLRNLIMRLGTKLHNQSQEFILVLPPRKTSIPHFTAAQFEDFSQFVDGPNAPIDWVEDNILSFTPTSMNR</sequence>
<protein>
    <submittedName>
        <fullName evidence="1">9661_t:CDS:1</fullName>
    </submittedName>
</protein>
<comment type="caution">
    <text evidence="1">The sequence shown here is derived from an EMBL/GenBank/DDBJ whole genome shotgun (WGS) entry which is preliminary data.</text>
</comment>
<keyword evidence="2" id="KW-1185">Reference proteome</keyword>
<reference evidence="1" key="1">
    <citation type="submission" date="2021-06" db="EMBL/GenBank/DDBJ databases">
        <authorList>
            <person name="Kallberg Y."/>
            <person name="Tangrot J."/>
            <person name="Rosling A."/>
        </authorList>
    </citation>
    <scope>NUCLEOTIDE SEQUENCE</scope>
    <source>
        <strain evidence="1">AU212A</strain>
    </source>
</reference>
<proteinExistence type="predicted"/>
<name>A0ACA9PDB9_9GLOM</name>
<feature type="non-terminal residue" evidence="1">
    <location>
        <position position="154"/>
    </location>
</feature>